<gene>
    <name evidence="2" type="ORF">GCM10007977_104240</name>
</gene>
<evidence type="ECO:0000313" key="3">
    <source>
        <dbReference type="Proteomes" id="UP000642070"/>
    </source>
</evidence>
<sequence length="128" mass="13900">MPGADLAVGDVHHESRRESFMLCIVKDFDLGDLPARAADIAGHLTANGFTEAPHLRQTLALAEEVGEFVGAVRRHYGMARRSGSFDDVEAELADVVITAFVTAHTLGIDLPRAIADKLDVVFTRGWRS</sequence>
<dbReference type="AlphaFoldDB" id="A0A917X7W2"/>
<evidence type="ECO:0000259" key="1">
    <source>
        <dbReference type="Pfam" id="PF03819"/>
    </source>
</evidence>
<keyword evidence="3" id="KW-1185">Reference proteome</keyword>
<organism evidence="2 3">
    <name type="scientific">Dactylosporangium sucinum</name>
    <dbReference type="NCBI Taxonomy" id="1424081"/>
    <lineage>
        <taxon>Bacteria</taxon>
        <taxon>Bacillati</taxon>
        <taxon>Actinomycetota</taxon>
        <taxon>Actinomycetes</taxon>
        <taxon>Micromonosporales</taxon>
        <taxon>Micromonosporaceae</taxon>
        <taxon>Dactylosporangium</taxon>
    </lineage>
</organism>
<dbReference type="SUPFAM" id="SSF101386">
    <property type="entry name" value="all-alpha NTP pyrophosphatases"/>
    <property type="match status" value="1"/>
</dbReference>
<reference evidence="2" key="1">
    <citation type="journal article" date="2014" name="Int. J. Syst. Evol. Microbiol.">
        <title>Complete genome sequence of Corynebacterium casei LMG S-19264T (=DSM 44701T), isolated from a smear-ripened cheese.</title>
        <authorList>
            <consortium name="US DOE Joint Genome Institute (JGI-PGF)"/>
            <person name="Walter F."/>
            <person name="Albersmeier A."/>
            <person name="Kalinowski J."/>
            <person name="Ruckert C."/>
        </authorList>
    </citation>
    <scope>NUCLEOTIDE SEQUENCE</scope>
    <source>
        <strain evidence="2">JCM 19831</strain>
    </source>
</reference>
<evidence type="ECO:0000313" key="2">
    <source>
        <dbReference type="EMBL" id="GGM85602.1"/>
    </source>
</evidence>
<proteinExistence type="predicted"/>
<dbReference type="Gene3D" id="1.10.287.1080">
    <property type="entry name" value="MazG-like"/>
    <property type="match status" value="1"/>
</dbReference>
<dbReference type="InterPro" id="IPR004518">
    <property type="entry name" value="MazG-like_dom"/>
</dbReference>
<comment type="caution">
    <text evidence="2">The sequence shown here is derived from an EMBL/GenBank/DDBJ whole genome shotgun (WGS) entry which is preliminary data.</text>
</comment>
<accession>A0A917X7W2</accession>
<protein>
    <recommendedName>
        <fullName evidence="1">NTP pyrophosphohydrolase MazG-like domain-containing protein</fullName>
    </recommendedName>
</protein>
<name>A0A917X7W2_9ACTN</name>
<reference evidence="2" key="2">
    <citation type="submission" date="2020-09" db="EMBL/GenBank/DDBJ databases">
        <authorList>
            <person name="Sun Q."/>
            <person name="Ohkuma M."/>
        </authorList>
    </citation>
    <scope>NUCLEOTIDE SEQUENCE</scope>
    <source>
        <strain evidence="2">JCM 19831</strain>
    </source>
</reference>
<feature type="domain" description="NTP pyrophosphohydrolase MazG-like" evidence="1">
    <location>
        <begin position="56"/>
        <end position="115"/>
    </location>
</feature>
<dbReference type="EMBL" id="BMPI01000102">
    <property type="protein sequence ID" value="GGM85602.1"/>
    <property type="molecule type" value="Genomic_DNA"/>
</dbReference>
<dbReference type="Pfam" id="PF03819">
    <property type="entry name" value="MazG"/>
    <property type="match status" value="1"/>
</dbReference>
<dbReference type="Proteomes" id="UP000642070">
    <property type="component" value="Unassembled WGS sequence"/>
</dbReference>